<proteinExistence type="predicted"/>
<dbReference type="EMBL" id="JAXAVX010000001">
    <property type="protein sequence ID" value="MDX8150406.1"/>
    <property type="molecule type" value="Genomic_DNA"/>
</dbReference>
<dbReference type="RefSeq" id="WP_319952555.1">
    <property type="nucleotide sequence ID" value="NZ_JAXAVX010000001.1"/>
</dbReference>
<evidence type="ECO:0000313" key="1">
    <source>
        <dbReference type="EMBL" id="MDX8150406.1"/>
    </source>
</evidence>
<dbReference type="Gene3D" id="1.25.40.290">
    <property type="entry name" value="ARM repeat domains"/>
    <property type="match status" value="1"/>
</dbReference>
<evidence type="ECO:0000313" key="2">
    <source>
        <dbReference type="Proteomes" id="UP001277761"/>
    </source>
</evidence>
<accession>A0ABU4VHJ9</accession>
<reference evidence="1 2" key="1">
    <citation type="submission" date="2023-11" db="EMBL/GenBank/DDBJ databases">
        <authorList>
            <person name="Xu M."/>
            <person name="Jiang T."/>
        </authorList>
    </citation>
    <scope>NUCLEOTIDE SEQUENCE [LARGE SCALE GENOMIC DNA]</scope>
    <source>
        <strain evidence="1 2">SD</strain>
    </source>
</reference>
<name>A0ABU4VHJ9_9ACTN</name>
<protein>
    <recommendedName>
        <fullName evidence="3">DNA alkylation repair protein</fullName>
    </recommendedName>
</protein>
<dbReference type="InterPro" id="IPR016024">
    <property type="entry name" value="ARM-type_fold"/>
</dbReference>
<sequence length="371" mass="39898">MPFADELLGPDDATGLVVALEAAHGVALPELRDAAGELGPLALRERADRLRDALLQDVGGGHEELAAVVRGALDGAAPFTGWMLWPVTSAVALRAVEQGTDDAVDDALALFERLTVRFTGEFGIRPLLRHDLDRVLATLLGWAAHPDAGVRRLASEGTRPYLPWATRVPGILARPGVTLPILDALRHDPSEDVRRSVANHLNDLSRDEPALVAETARRWLAEPAPGRERENERLVRHALRTLVKRGDPGALAVLGFAPAEVAVDGPLLDADRVTIGGSLRFRGTVRNAGEAEARLAIDYVVHHRKANGTRTPKVFKLTTATLAPGASIDLDRTHSFRPITTRRYHPGTHAIGLQVNGVATPLVPFELAPEA</sequence>
<dbReference type="SUPFAM" id="SSF48371">
    <property type="entry name" value="ARM repeat"/>
    <property type="match status" value="1"/>
</dbReference>
<comment type="caution">
    <text evidence="1">The sequence shown here is derived from an EMBL/GenBank/DDBJ whole genome shotgun (WGS) entry which is preliminary data.</text>
</comment>
<evidence type="ECO:0008006" key="3">
    <source>
        <dbReference type="Google" id="ProtNLM"/>
    </source>
</evidence>
<organism evidence="1 2">
    <name type="scientific">Patulibacter brassicae</name>
    <dbReference type="NCBI Taxonomy" id="1705717"/>
    <lineage>
        <taxon>Bacteria</taxon>
        <taxon>Bacillati</taxon>
        <taxon>Actinomycetota</taxon>
        <taxon>Thermoleophilia</taxon>
        <taxon>Solirubrobacterales</taxon>
        <taxon>Patulibacteraceae</taxon>
        <taxon>Patulibacter</taxon>
    </lineage>
</organism>
<dbReference type="Proteomes" id="UP001277761">
    <property type="component" value="Unassembled WGS sequence"/>
</dbReference>
<keyword evidence="2" id="KW-1185">Reference proteome</keyword>
<gene>
    <name evidence="1" type="ORF">SK069_02270</name>
</gene>